<proteinExistence type="predicted"/>
<comment type="caution">
    <text evidence="2">The sequence shown here is derived from an EMBL/GenBank/DDBJ whole genome shotgun (WGS) entry which is preliminary data.</text>
</comment>
<organism evidence="2 3">
    <name type="scientific">Lepraria finkii</name>
    <dbReference type="NCBI Taxonomy" id="1340010"/>
    <lineage>
        <taxon>Eukaryota</taxon>
        <taxon>Fungi</taxon>
        <taxon>Dikarya</taxon>
        <taxon>Ascomycota</taxon>
        <taxon>Pezizomycotina</taxon>
        <taxon>Lecanoromycetes</taxon>
        <taxon>OSLEUM clade</taxon>
        <taxon>Lecanoromycetidae</taxon>
        <taxon>Lecanorales</taxon>
        <taxon>Lecanorineae</taxon>
        <taxon>Stereocaulaceae</taxon>
        <taxon>Lepraria</taxon>
    </lineage>
</organism>
<sequence length="159" mass="18107">MCKVAYLPYASCGCKVIELPPICCPDVIDAHPRQGLWTRTIVVERYEEKSRQRTEELCGREVLLGDELHRIITQSGHHILPWHDCEEVDLMEVEGNWRNPRRTCPLHIWLEKVTAKQAGIVEKRDFAGGVKGEGSSREESRKEGTDRFDEYKMSGGLGG</sequence>
<evidence type="ECO:0000313" key="2">
    <source>
        <dbReference type="EMBL" id="KAL2049523.1"/>
    </source>
</evidence>
<dbReference type="Proteomes" id="UP001590951">
    <property type="component" value="Unassembled WGS sequence"/>
</dbReference>
<evidence type="ECO:0000256" key="1">
    <source>
        <dbReference type="SAM" id="MobiDB-lite"/>
    </source>
</evidence>
<accession>A0ABR4B196</accession>
<evidence type="ECO:0000313" key="3">
    <source>
        <dbReference type="Proteomes" id="UP001590951"/>
    </source>
</evidence>
<reference evidence="2 3" key="1">
    <citation type="submission" date="2024-09" db="EMBL/GenBank/DDBJ databases">
        <title>Rethinking Asexuality: The Enigmatic Case of Functional Sexual Genes in Lepraria (Stereocaulaceae).</title>
        <authorList>
            <person name="Doellman M."/>
            <person name="Sun Y."/>
            <person name="Barcenas-Pena A."/>
            <person name="Lumbsch H.T."/>
            <person name="Grewe F."/>
        </authorList>
    </citation>
    <scope>NUCLEOTIDE SEQUENCE [LARGE SCALE GENOMIC DNA]</scope>
    <source>
        <strain evidence="2 3">Grewe 0041</strain>
    </source>
</reference>
<name>A0ABR4B196_9LECA</name>
<keyword evidence="3" id="KW-1185">Reference proteome</keyword>
<protein>
    <submittedName>
        <fullName evidence="2">Uncharacterized protein</fullName>
    </submittedName>
</protein>
<dbReference type="EMBL" id="JBHFEH010000062">
    <property type="protein sequence ID" value="KAL2049523.1"/>
    <property type="molecule type" value="Genomic_DNA"/>
</dbReference>
<feature type="region of interest" description="Disordered" evidence="1">
    <location>
        <begin position="125"/>
        <end position="159"/>
    </location>
</feature>
<feature type="compositionally biased region" description="Basic and acidic residues" evidence="1">
    <location>
        <begin position="134"/>
        <end position="152"/>
    </location>
</feature>
<gene>
    <name evidence="2" type="ORF">ABVK25_010210</name>
</gene>